<dbReference type="EMBL" id="LCPF01000001">
    <property type="protein sequence ID" value="KKU91669.1"/>
    <property type="molecule type" value="Genomic_DNA"/>
</dbReference>
<dbReference type="Gene3D" id="2.60.40.10">
    <property type="entry name" value="Immunoglobulins"/>
    <property type="match status" value="2"/>
</dbReference>
<protein>
    <submittedName>
        <fullName evidence="1">Metallophosphoesterase</fullName>
    </submittedName>
</protein>
<dbReference type="InterPro" id="IPR036116">
    <property type="entry name" value="FN3_sf"/>
</dbReference>
<evidence type="ECO:0000313" key="2">
    <source>
        <dbReference type="Proteomes" id="UP000034956"/>
    </source>
</evidence>
<proteinExistence type="predicted"/>
<comment type="caution">
    <text evidence="1">The sequence shown here is derived from an EMBL/GenBank/DDBJ whole genome shotgun (WGS) entry which is preliminary data.</text>
</comment>
<evidence type="ECO:0000313" key="1">
    <source>
        <dbReference type="EMBL" id="KKU91669.1"/>
    </source>
</evidence>
<reference evidence="1 2" key="1">
    <citation type="journal article" date="2015" name="Nature">
        <title>rRNA introns, odd ribosomes, and small enigmatic genomes across a large radiation of phyla.</title>
        <authorList>
            <person name="Brown C.T."/>
            <person name="Hug L.A."/>
            <person name="Thomas B.C."/>
            <person name="Sharon I."/>
            <person name="Castelle C.J."/>
            <person name="Singh A."/>
            <person name="Wilkins M.J."/>
            <person name="Williams K.H."/>
            <person name="Banfield J.F."/>
        </authorList>
    </citation>
    <scope>NUCLEOTIDE SEQUENCE [LARGE SCALE GENOMIC DNA]</scope>
</reference>
<dbReference type="AlphaFoldDB" id="A0A0G1UC35"/>
<accession>A0A0G1UC35</accession>
<gene>
    <name evidence="1" type="ORF">UY23_C0001G0275</name>
</gene>
<dbReference type="Pfam" id="PF17957">
    <property type="entry name" value="Big_7"/>
    <property type="match status" value="1"/>
</dbReference>
<dbReference type="Proteomes" id="UP000034956">
    <property type="component" value="Unassembled WGS sequence"/>
</dbReference>
<sequence>MEKGIAFRFLFFGLVATALAFFGVVSYVRAVTAPTGVGATALSACAAKVTWVQNSPPANPRYDAARNDSGTSVGIVYQGVITSVEVADPLTLSFTDPNPPNSSPQYWSGPLNPGTTHTYHVRIFDQQSGELSAWVGPATVTTNALPPAPGAPSISGVDTANLGTINVSWSANTVSSLFNQYGKFVVRRAISADNGASFGSFSQAGPLLPSSNTFYNDMVFSNDAGGYLTNSYKYEVYAREVGGQGCDPQNAQQTIDSPPSLTVVVPVRPAGLAAAFTPEPDRKISLVWQNRAVNATRLEIRRSLGTSFNPATAFVVTNGLPPDASSYDDSSINPGVQTYTYSIRACTATACSFFSDVASVMTGVVVPANVAAGIMNINLNPGAANYNTADVYLTWEGDVISKYVYTIQRAADGGAPADIASLTETQFFNLNHLYKDSVALNHGYSYRIKAQAPDGLSDYSNMATISVDIRYKITGVAWSASAQAVPPQDTISPTVAITAPADGATVSGLVQISVDASDNVGVTGLQFKIGAVNLGSAIANEPYSANWDTSGVPNVGRRFGCRPK</sequence>
<name>A0A0G1UC35_9BACT</name>
<dbReference type="SUPFAM" id="SSF49265">
    <property type="entry name" value="Fibronectin type III"/>
    <property type="match status" value="1"/>
</dbReference>
<organism evidence="1 2">
    <name type="scientific">Candidatus Jorgensenbacteria bacterium GW2011_GWA1_48_11</name>
    <dbReference type="NCBI Taxonomy" id="1618660"/>
    <lineage>
        <taxon>Bacteria</taxon>
        <taxon>Candidatus Joergenseniibacteriota</taxon>
    </lineage>
</organism>
<dbReference type="InterPro" id="IPR013783">
    <property type="entry name" value="Ig-like_fold"/>
</dbReference>